<gene>
    <name evidence="2" type="ORF">PHYPA_013188</name>
</gene>
<protein>
    <submittedName>
        <fullName evidence="2 3">Uncharacterized protein</fullName>
    </submittedName>
</protein>
<proteinExistence type="predicted"/>
<keyword evidence="1" id="KW-0732">Signal</keyword>
<reference evidence="3" key="3">
    <citation type="submission" date="2020-12" db="UniProtKB">
        <authorList>
            <consortium name="EnsemblPlants"/>
        </authorList>
    </citation>
    <scope>IDENTIFICATION</scope>
</reference>
<organism evidence="2">
    <name type="scientific">Physcomitrium patens</name>
    <name type="common">Spreading-leaved earth moss</name>
    <name type="synonym">Physcomitrella patens</name>
    <dbReference type="NCBI Taxonomy" id="3218"/>
    <lineage>
        <taxon>Eukaryota</taxon>
        <taxon>Viridiplantae</taxon>
        <taxon>Streptophyta</taxon>
        <taxon>Embryophyta</taxon>
        <taxon>Bryophyta</taxon>
        <taxon>Bryophytina</taxon>
        <taxon>Bryopsida</taxon>
        <taxon>Funariidae</taxon>
        <taxon>Funariales</taxon>
        <taxon>Funariaceae</taxon>
        <taxon>Physcomitrium</taxon>
    </lineage>
</organism>
<evidence type="ECO:0000313" key="4">
    <source>
        <dbReference type="Proteomes" id="UP000006727"/>
    </source>
</evidence>
<sequence length="61" mass="7266">MVAIAFFDHMLVHFLAFLEVLIDQERECFEAFKALYTKALIDYYTTFRNYLEVDGFTKFIG</sequence>
<accession>A0A2K1K4K8</accession>
<evidence type="ECO:0000313" key="3">
    <source>
        <dbReference type="EnsemblPlants" id="PAC:32914235.CDS.1"/>
    </source>
</evidence>
<feature type="chain" id="PRO_5014423570" evidence="1">
    <location>
        <begin position="17"/>
        <end position="61"/>
    </location>
</feature>
<dbReference type="AlphaFoldDB" id="A0A2K1K4K8"/>
<reference evidence="2 4" key="2">
    <citation type="journal article" date="2018" name="Plant J.">
        <title>The Physcomitrella patens chromosome-scale assembly reveals moss genome structure and evolution.</title>
        <authorList>
            <person name="Lang D."/>
            <person name="Ullrich K.K."/>
            <person name="Murat F."/>
            <person name="Fuchs J."/>
            <person name="Jenkins J."/>
            <person name="Haas F.B."/>
            <person name="Piednoel M."/>
            <person name="Gundlach H."/>
            <person name="Van Bel M."/>
            <person name="Meyberg R."/>
            <person name="Vives C."/>
            <person name="Morata J."/>
            <person name="Symeonidi A."/>
            <person name="Hiss M."/>
            <person name="Muchero W."/>
            <person name="Kamisugi Y."/>
            <person name="Saleh O."/>
            <person name="Blanc G."/>
            <person name="Decker E.L."/>
            <person name="van Gessel N."/>
            <person name="Grimwood J."/>
            <person name="Hayes R.D."/>
            <person name="Graham S.W."/>
            <person name="Gunter L.E."/>
            <person name="McDaniel S.F."/>
            <person name="Hoernstein S.N.W."/>
            <person name="Larsson A."/>
            <person name="Li F.W."/>
            <person name="Perroud P.F."/>
            <person name="Phillips J."/>
            <person name="Ranjan P."/>
            <person name="Rokshar D.S."/>
            <person name="Rothfels C.J."/>
            <person name="Schneider L."/>
            <person name="Shu S."/>
            <person name="Stevenson D.W."/>
            <person name="Thummler F."/>
            <person name="Tillich M."/>
            <person name="Villarreal Aguilar J.C."/>
            <person name="Widiez T."/>
            <person name="Wong G.K."/>
            <person name="Wymore A."/>
            <person name="Zhang Y."/>
            <person name="Zimmer A.D."/>
            <person name="Quatrano R.S."/>
            <person name="Mayer K.F.X."/>
            <person name="Goodstein D."/>
            <person name="Casacuberta J.M."/>
            <person name="Vandepoele K."/>
            <person name="Reski R."/>
            <person name="Cuming A.C."/>
            <person name="Tuskan G.A."/>
            <person name="Maumus F."/>
            <person name="Salse J."/>
            <person name="Schmutz J."/>
            <person name="Rensing S.A."/>
        </authorList>
    </citation>
    <scope>NUCLEOTIDE SEQUENCE [LARGE SCALE GENOMIC DNA]</scope>
    <source>
        <strain evidence="3 4">cv. Gransden 2004</strain>
    </source>
</reference>
<evidence type="ECO:0000256" key="1">
    <source>
        <dbReference type="SAM" id="SignalP"/>
    </source>
</evidence>
<dbReference type="EMBL" id="ABEU02000009">
    <property type="protein sequence ID" value="PNR48711.1"/>
    <property type="molecule type" value="Genomic_DNA"/>
</dbReference>
<dbReference type="Proteomes" id="UP000006727">
    <property type="component" value="Chromosome 9"/>
</dbReference>
<dbReference type="EnsemblPlants" id="Pp3c9_25680V3.1">
    <property type="protein sequence ID" value="PAC:32914235.CDS.1"/>
    <property type="gene ID" value="Pp3c9_25680"/>
</dbReference>
<accession>A0A7I3Z0Y1</accession>
<name>A0A2K1K4K8_PHYPA</name>
<reference evidence="2 4" key="1">
    <citation type="journal article" date="2008" name="Science">
        <title>The Physcomitrella genome reveals evolutionary insights into the conquest of land by plants.</title>
        <authorList>
            <person name="Rensing S."/>
            <person name="Lang D."/>
            <person name="Zimmer A."/>
            <person name="Terry A."/>
            <person name="Salamov A."/>
            <person name="Shapiro H."/>
            <person name="Nishiyama T."/>
            <person name="Perroud P.-F."/>
            <person name="Lindquist E."/>
            <person name="Kamisugi Y."/>
            <person name="Tanahashi T."/>
            <person name="Sakakibara K."/>
            <person name="Fujita T."/>
            <person name="Oishi K."/>
            <person name="Shin-I T."/>
            <person name="Kuroki Y."/>
            <person name="Toyoda A."/>
            <person name="Suzuki Y."/>
            <person name="Hashimoto A."/>
            <person name="Yamaguchi K."/>
            <person name="Sugano A."/>
            <person name="Kohara Y."/>
            <person name="Fujiyama A."/>
            <person name="Anterola A."/>
            <person name="Aoki S."/>
            <person name="Ashton N."/>
            <person name="Barbazuk W.B."/>
            <person name="Barker E."/>
            <person name="Bennetzen J."/>
            <person name="Bezanilla M."/>
            <person name="Blankenship R."/>
            <person name="Cho S.H."/>
            <person name="Dutcher S."/>
            <person name="Estelle M."/>
            <person name="Fawcett J.A."/>
            <person name="Gundlach H."/>
            <person name="Hanada K."/>
            <person name="Heyl A."/>
            <person name="Hicks K.A."/>
            <person name="Hugh J."/>
            <person name="Lohr M."/>
            <person name="Mayer K."/>
            <person name="Melkozernov A."/>
            <person name="Murata T."/>
            <person name="Nelson D."/>
            <person name="Pils B."/>
            <person name="Prigge M."/>
            <person name="Reiss B."/>
            <person name="Renner T."/>
            <person name="Rombauts S."/>
            <person name="Rushton P."/>
            <person name="Sanderfoot A."/>
            <person name="Schween G."/>
            <person name="Shiu S.-H."/>
            <person name="Stueber K."/>
            <person name="Theodoulou F.L."/>
            <person name="Tu H."/>
            <person name="Van de Peer Y."/>
            <person name="Verrier P.J."/>
            <person name="Waters E."/>
            <person name="Wood A."/>
            <person name="Yang L."/>
            <person name="Cove D."/>
            <person name="Cuming A."/>
            <person name="Hasebe M."/>
            <person name="Lucas S."/>
            <person name="Mishler D.B."/>
            <person name="Reski R."/>
            <person name="Grigoriev I."/>
            <person name="Quatrano R.S."/>
            <person name="Boore J.L."/>
        </authorList>
    </citation>
    <scope>NUCLEOTIDE SEQUENCE [LARGE SCALE GENOMIC DNA]</scope>
    <source>
        <strain evidence="3 4">cv. Gransden 2004</strain>
    </source>
</reference>
<evidence type="ECO:0000313" key="2">
    <source>
        <dbReference type="EMBL" id="PNR48711.1"/>
    </source>
</evidence>
<keyword evidence="4" id="KW-1185">Reference proteome</keyword>
<dbReference type="Gramene" id="Pp3c9_25680V3.1">
    <property type="protein sequence ID" value="PAC:32914235.CDS.1"/>
    <property type="gene ID" value="Pp3c9_25680"/>
</dbReference>
<feature type="signal peptide" evidence="1">
    <location>
        <begin position="1"/>
        <end position="16"/>
    </location>
</feature>